<evidence type="ECO:0000313" key="4">
    <source>
        <dbReference type="Proteomes" id="UP001642409"/>
    </source>
</evidence>
<reference evidence="2" key="1">
    <citation type="submission" date="2023-06" db="EMBL/GenBank/DDBJ databases">
        <authorList>
            <person name="Kurt Z."/>
        </authorList>
    </citation>
    <scope>NUCLEOTIDE SEQUENCE</scope>
</reference>
<feature type="transmembrane region" description="Helical" evidence="1">
    <location>
        <begin position="274"/>
        <end position="292"/>
    </location>
</feature>
<dbReference type="Proteomes" id="UP001642409">
    <property type="component" value="Unassembled WGS sequence"/>
</dbReference>
<organism evidence="2">
    <name type="scientific">Hexamita inflata</name>
    <dbReference type="NCBI Taxonomy" id="28002"/>
    <lineage>
        <taxon>Eukaryota</taxon>
        <taxon>Metamonada</taxon>
        <taxon>Diplomonadida</taxon>
        <taxon>Hexamitidae</taxon>
        <taxon>Hexamitinae</taxon>
        <taxon>Hexamita</taxon>
    </lineage>
</organism>
<dbReference type="AlphaFoldDB" id="A0AA86TCI8"/>
<keyword evidence="1" id="KW-0472">Membrane</keyword>
<evidence type="ECO:0000313" key="3">
    <source>
        <dbReference type="EMBL" id="CAL5998417.1"/>
    </source>
</evidence>
<dbReference type="EMBL" id="CATOUU010000003">
    <property type="protein sequence ID" value="CAI9912627.1"/>
    <property type="molecule type" value="Genomic_DNA"/>
</dbReference>
<gene>
    <name evidence="3" type="ORF">HINF_LOCUS15723</name>
    <name evidence="2" type="ORF">HINF_LOCUS272</name>
</gene>
<evidence type="ECO:0000256" key="1">
    <source>
        <dbReference type="SAM" id="Phobius"/>
    </source>
</evidence>
<protein>
    <submittedName>
        <fullName evidence="3">Hypothetical_protein</fullName>
    </submittedName>
</protein>
<accession>A0AA86TCI8</accession>
<keyword evidence="4" id="KW-1185">Reference proteome</keyword>
<dbReference type="EMBL" id="CAXDID020000038">
    <property type="protein sequence ID" value="CAL5998417.1"/>
    <property type="molecule type" value="Genomic_DNA"/>
</dbReference>
<sequence>MKLLLGDTFLKANLVLTARQGQLFVNLNYKVKQIQVLSTQLLQPTSFVFLYNDSGTLGFKYFLDLQNIDFVNSLKFTEVCYRLTGRIRQNVYYSERCFHGAFDVKRRVIDFRCSSGSKFQQAACVKQYFDDQGSVDPALYFLDIIFILNGQLIYIVKQSTPQVYNCYISGRIILSDYLELQMVWDESSLGCDFNEEPVSVDLILLKNDSKTFLNLVFTSSVAPQKQKLRVHCSELGKTCEGVKNGYGVIYQATMNSGFVNQVVVTHIKNGMKKWVVVGLGLVLVGVAAVASTKQTLEVRKRIQRLKKKGK</sequence>
<keyword evidence="1" id="KW-1133">Transmembrane helix</keyword>
<comment type="caution">
    <text evidence="2">The sequence shown here is derived from an EMBL/GenBank/DDBJ whole genome shotgun (WGS) entry which is preliminary data.</text>
</comment>
<proteinExistence type="predicted"/>
<keyword evidence="1" id="KW-0812">Transmembrane</keyword>
<reference evidence="3 4" key="2">
    <citation type="submission" date="2024-07" db="EMBL/GenBank/DDBJ databases">
        <authorList>
            <person name="Akdeniz Z."/>
        </authorList>
    </citation>
    <scope>NUCLEOTIDE SEQUENCE [LARGE SCALE GENOMIC DNA]</scope>
</reference>
<name>A0AA86TCI8_9EUKA</name>
<evidence type="ECO:0000313" key="2">
    <source>
        <dbReference type="EMBL" id="CAI9912627.1"/>
    </source>
</evidence>